<dbReference type="Proteomes" id="UP000196573">
    <property type="component" value="Unassembled WGS sequence"/>
</dbReference>
<dbReference type="InterPro" id="IPR048333">
    <property type="entry name" value="HA2_WH"/>
</dbReference>
<dbReference type="SMART" id="SM00382">
    <property type="entry name" value="AAA"/>
    <property type="match status" value="1"/>
</dbReference>
<proteinExistence type="predicted"/>
<feature type="domain" description="Helicase ATP-binding" evidence="5">
    <location>
        <begin position="92"/>
        <end position="255"/>
    </location>
</feature>
<dbReference type="CDD" id="cd17989">
    <property type="entry name" value="DEXHc_HrpA"/>
    <property type="match status" value="1"/>
</dbReference>
<dbReference type="InterPro" id="IPR010222">
    <property type="entry name" value="RNA_helicase_HrpA"/>
</dbReference>
<dbReference type="SUPFAM" id="SSF52540">
    <property type="entry name" value="P-loop containing nucleoside triphosphate hydrolases"/>
    <property type="match status" value="1"/>
</dbReference>
<dbReference type="PROSITE" id="PS51194">
    <property type="entry name" value="HELICASE_CTER"/>
    <property type="match status" value="1"/>
</dbReference>
<gene>
    <name evidence="7" type="primary">hrpB_2</name>
    <name evidence="7" type="ORF">EHSB41UT_01371</name>
</gene>
<keyword evidence="1" id="KW-0547">Nucleotide-binding</keyword>
<evidence type="ECO:0000256" key="1">
    <source>
        <dbReference type="ARBA" id="ARBA00022741"/>
    </source>
</evidence>
<dbReference type="Pfam" id="PF21010">
    <property type="entry name" value="HA2_C"/>
    <property type="match status" value="1"/>
</dbReference>
<dbReference type="EC" id="3.6.4.13" evidence="7"/>
<evidence type="ECO:0000256" key="2">
    <source>
        <dbReference type="ARBA" id="ARBA00022801"/>
    </source>
</evidence>
<dbReference type="InterPro" id="IPR011545">
    <property type="entry name" value="DEAD/DEAH_box_helicase_dom"/>
</dbReference>
<dbReference type="FunFam" id="3.40.50.300:FF:000575">
    <property type="entry name" value="ATP-dependent helicase hrpA"/>
    <property type="match status" value="1"/>
</dbReference>
<name>A0A1X7AHA5_9GAMM</name>
<dbReference type="Pfam" id="PF11898">
    <property type="entry name" value="DUF3418"/>
    <property type="match status" value="1"/>
</dbReference>
<sequence length="1316" mass="151400">MTDQDTRAQSGQEENRKDKATVVAEINDSLLRDRHWLKRQWNNWKRLSGKDRGRFYHRLDKSVAQVQLRREQAVKLNWDEALPVTQKKNDIAKLIAEHQVVIVAGETGSGKTTQLPKICLALGLGVHGLIGHTQPRRLAARSVASRIAEELETELGSLVGYQVRFTDQVSDQTRVKLMTDGILLAEIQNDRFLNGYDTIIIDEAHERSLNIDFLMGYLKLLLPKRPDLKVIITSATIDVDRFSNHFSNAKGVPAPVIEVSGRTYPVETLYRPLADLDVDAKDSDERQLQGIYQALEEIENLERDGFGHRLGDVLVFLPGERDIRETAKFLRDQKLRDTEILPLYARLSNAEQNRIFQSHAGRRVILSTNVAETSLTVPGIHYVIDPGTARISRYSVRNKVQRLPVEAVSQASANQRKGRCGRVAEGICIRLYDEQDFLGRPEFTDAEILRTNLAAVILQMLKLGLGDVTKFPFVDRPDNRAINDGYKLLQELGAVDKDHRLTRVGRHLSVLPTDPRLGRMLLAAHDTNALDEVLIIASALSVQDPRERPAEKQQASDQAHREFYHDDSDFMTFVNLWRWYEEQRQELTANQLRKLCKKHFLSYLRMREWKDMHRQLALVCKELKLRHNLEEASYIDVHKALLPGLLSHLGNKTEEADYLGARNRKFWVFPGSGQFKRKPKWVMVAELVETSKLYARTVAKIEPSWIEPVAGHLIKRNWFEPHWEKKQARAVAYEQATVYGLVIYSRRKVHYGTIDPVVSRELLIREGLVAGHYISKAPFFKHNLSLIQEVEELEAKSRRQDILADPETLFAFYDERIPADVVNGAGFEAWRKKAEQDDAQVLFLTKEYLMQRDAGHITANQYPDRFRHEGMELPLTYHFAPGEDDDGVTVSVPVSLLQQLPKNRLEWLVPGMLKEKVIALIRSLPKQVRKNFVPVPDYSAAAMEGLNACNEPLTELLGVKLFRMTGTRIPEDAWKPETLDNHLLMNIRVVNDDGKVLGQGRDLTRLREKFADQAQSSLRDMTDRGLEESGITSWTIGELPEEIRQTRGGLLFRSFPALVDEKTAVALRLFDSPELAKQEMTWGVARLIRLSMAEQMRFMLKQMKNLNRITVLGVNTVPKAALLDDIELYAVRNVFLKDEAEWPRNEQAFRQLIAEHKADLVPFAEKLDKLLLDTFTALNAVQKRLKGKLSFQVALSMSDIQAQIGRLVYKGFLRDTPLEWLEQFPRYLAGIEQRLDKLGANYNRDRVYVEELQNLHEQWQKRREALEKQNIVDDALWQYRWMLEEYRVSLFAQSLKTRMQVSDKRLRKAWEEVRVP</sequence>
<dbReference type="NCBIfam" id="TIGR01967">
    <property type="entry name" value="DEAH_box_HrpA"/>
    <property type="match status" value="1"/>
</dbReference>
<dbReference type="GO" id="GO:0003724">
    <property type="term" value="F:RNA helicase activity"/>
    <property type="evidence" value="ECO:0007669"/>
    <property type="project" value="UniProtKB-EC"/>
</dbReference>
<dbReference type="PROSITE" id="PS51192">
    <property type="entry name" value="HELICASE_ATP_BIND_1"/>
    <property type="match status" value="1"/>
</dbReference>
<dbReference type="GO" id="GO:0003723">
    <property type="term" value="F:RNA binding"/>
    <property type="evidence" value="ECO:0007669"/>
    <property type="project" value="TreeGrafter"/>
</dbReference>
<dbReference type="InterPro" id="IPR001650">
    <property type="entry name" value="Helicase_C-like"/>
</dbReference>
<dbReference type="PANTHER" id="PTHR18934:SF99">
    <property type="entry name" value="ATP-DEPENDENT RNA HELICASE DHX37-RELATED"/>
    <property type="match status" value="1"/>
</dbReference>
<dbReference type="RefSeq" id="WP_087108238.1">
    <property type="nucleotide sequence ID" value="NZ_CBCSCN010000009.1"/>
</dbReference>
<evidence type="ECO:0000259" key="5">
    <source>
        <dbReference type="PROSITE" id="PS51192"/>
    </source>
</evidence>
<dbReference type="InterPro" id="IPR027417">
    <property type="entry name" value="P-loop_NTPase"/>
</dbReference>
<dbReference type="InterPro" id="IPR024590">
    <property type="entry name" value="HrpA_C"/>
</dbReference>
<keyword evidence="4" id="KW-0067">ATP-binding</keyword>
<dbReference type="SMART" id="SM00490">
    <property type="entry name" value="HELICc"/>
    <property type="match status" value="1"/>
</dbReference>
<reference evidence="7 8" key="1">
    <citation type="submission" date="2017-03" db="EMBL/GenBank/DDBJ databases">
        <authorList>
            <person name="Afonso C.L."/>
            <person name="Miller P.J."/>
            <person name="Scott M.A."/>
            <person name="Spackman E."/>
            <person name="Goraichik I."/>
            <person name="Dimitrov K.M."/>
            <person name="Suarez D.L."/>
            <person name="Swayne D.E."/>
        </authorList>
    </citation>
    <scope>NUCLEOTIDE SEQUENCE [LARGE SCALE GENOMIC DNA]</scope>
    <source>
        <strain evidence="7">SB41UT1</strain>
    </source>
</reference>
<dbReference type="Pfam" id="PF00270">
    <property type="entry name" value="DEAD"/>
    <property type="match status" value="1"/>
</dbReference>
<dbReference type="InterPro" id="IPR011709">
    <property type="entry name" value="DEAD-box_helicase_OB_fold"/>
</dbReference>
<dbReference type="PANTHER" id="PTHR18934">
    <property type="entry name" value="ATP-DEPENDENT RNA HELICASE"/>
    <property type="match status" value="1"/>
</dbReference>
<dbReference type="Pfam" id="PF00271">
    <property type="entry name" value="Helicase_C"/>
    <property type="match status" value="1"/>
</dbReference>
<dbReference type="OrthoDB" id="9805617at2"/>
<keyword evidence="2 7" id="KW-0378">Hydrolase</keyword>
<evidence type="ECO:0000256" key="3">
    <source>
        <dbReference type="ARBA" id="ARBA00022806"/>
    </source>
</evidence>
<organism evidence="7 8">
    <name type="scientific">Parendozoicomonas haliclonae</name>
    <dbReference type="NCBI Taxonomy" id="1960125"/>
    <lineage>
        <taxon>Bacteria</taxon>
        <taxon>Pseudomonadati</taxon>
        <taxon>Pseudomonadota</taxon>
        <taxon>Gammaproteobacteria</taxon>
        <taxon>Oceanospirillales</taxon>
        <taxon>Endozoicomonadaceae</taxon>
        <taxon>Parendozoicomonas</taxon>
    </lineage>
</organism>
<dbReference type="GO" id="GO:0005524">
    <property type="term" value="F:ATP binding"/>
    <property type="evidence" value="ECO:0007669"/>
    <property type="project" value="UniProtKB-KW"/>
</dbReference>
<dbReference type="InterPro" id="IPR007502">
    <property type="entry name" value="Helicase-assoc_dom"/>
</dbReference>
<dbReference type="GO" id="GO:0016787">
    <property type="term" value="F:hydrolase activity"/>
    <property type="evidence" value="ECO:0007669"/>
    <property type="project" value="UniProtKB-KW"/>
</dbReference>
<dbReference type="Pfam" id="PF07717">
    <property type="entry name" value="OB_NTP_bind"/>
    <property type="match status" value="1"/>
</dbReference>
<dbReference type="EMBL" id="FWPT01000003">
    <property type="protein sequence ID" value="SMA41983.1"/>
    <property type="molecule type" value="Genomic_DNA"/>
</dbReference>
<dbReference type="InterPro" id="IPR014001">
    <property type="entry name" value="Helicase_ATP-bd"/>
</dbReference>
<dbReference type="SMART" id="SM00487">
    <property type="entry name" value="DEXDc"/>
    <property type="match status" value="1"/>
</dbReference>
<evidence type="ECO:0000256" key="4">
    <source>
        <dbReference type="ARBA" id="ARBA00022840"/>
    </source>
</evidence>
<dbReference type="Gene3D" id="3.40.50.300">
    <property type="entry name" value="P-loop containing nucleotide triphosphate hydrolases"/>
    <property type="match status" value="2"/>
</dbReference>
<evidence type="ECO:0000313" key="7">
    <source>
        <dbReference type="EMBL" id="SMA41983.1"/>
    </source>
</evidence>
<protein>
    <submittedName>
        <fullName evidence="7">ATP-dependent RNA helicase HrpB</fullName>
        <ecNumber evidence="7">3.6.4.13</ecNumber>
    </submittedName>
</protein>
<dbReference type="InterPro" id="IPR003593">
    <property type="entry name" value="AAA+_ATPase"/>
</dbReference>
<dbReference type="CDD" id="cd18791">
    <property type="entry name" value="SF2_C_RHA"/>
    <property type="match status" value="1"/>
</dbReference>
<evidence type="ECO:0000313" key="8">
    <source>
        <dbReference type="Proteomes" id="UP000196573"/>
    </source>
</evidence>
<keyword evidence="3 7" id="KW-0347">Helicase</keyword>
<dbReference type="Pfam" id="PF04408">
    <property type="entry name" value="WHD_HA2"/>
    <property type="match status" value="1"/>
</dbReference>
<dbReference type="FunFam" id="1.20.120.1080:FF:000005">
    <property type="entry name" value="ATP-dependent helicase HrpA"/>
    <property type="match status" value="1"/>
</dbReference>
<accession>A0A1X7AHA5</accession>
<dbReference type="Gene3D" id="1.20.120.1080">
    <property type="match status" value="1"/>
</dbReference>
<evidence type="ECO:0000259" key="6">
    <source>
        <dbReference type="PROSITE" id="PS51194"/>
    </source>
</evidence>
<dbReference type="NCBIfam" id="NF008348">
    <property type="entry name" value="PRK11131.1"/>
    <property type="match status" value="1"/>
</dbReference>
<feature type="domain" description="Helicase C-terminal" evidence="6">
    <location>
        <begin position="290"/>
        <end position="464"/>
    </location>
</feature>
<keyword evidence="8" id="KW-1185">Reference proteome</keyword>
<dbReference type="SMART" id="SM00847">
    <property type="entry name" value="HA2"/>
    <property type="match status" value="1"/>
</dbReference>